<dbReference type="PRINTS" id="PR00081">
    <property type="entry name" value="GDHRDH"/>
</dbReference>
<dbReference type="PANTHER" id="PTHR45458:SF1">
    <property type="entry name" value="SHORT CHAIN DEHYDROGENASE"/>
    <property type="match status" value="1"/>
</dbReference>
<dbReference type="KEGG" id="pmaw:MACH26_36910"/>
<sequence length="244" mass="27200">MESPLKVKHVLLIGASGGIAEACLAQLESSPDITQITAVSRQPEPAHLTKTDWISLPQQNEQSIAQCCATFPAQHYDLVISTIGVLHDEANSITPEKKLEDIGENALSEYFRINSILPALWLKGLVTKINPEHSNIVFFSARVGSISDNGLGGWYGYRASKSALNMLLKTAQIEYQRRAKGCNFIAYHPGTVDTRLSEPFQRNVKPEKLFTPEFTVERLFAILSSPPDSPPPWYLDWQNKPIPW</sequence>
<name>A0AA48I0U6_9ALTE</name>
<gene>
    <name evidence="1" type="ORF">MACH26_36910</name>
</gene>
<dbReference type="Gene3D" id="3.40.50.720">
    <property type="entry name" value="NAD(P)-binding Rossmann-like Domain"/>
    <property type="match status" value="1"/>
</dbReference>
<dbReference type="EMBL" id="AP027272">
    <property type="protein sequence ID" value="BDX08170.1"/>
    <property type="molecule type" value="Genomic_DNA"/>
</dbReference>
<reference evidence="1" key="1">
    <citation type="submission" date="2023-01" db="EMBL/GenBank/DDBJ databases">
        <title>Complete genome sequence of Planctobacterium marinum strain Dej080120_11.</title>
        <authorList>
            <person name="Ueki S."/>
            <person name="Maruyama F."/>
        </authorList>
    </citation>
    <scope>NUCLEOTIDE SEQUENCE</scope>
    <source>
        <strain evidence="1">Dej080120_11</strain>
    </source>
</reference>
<proteinExistence type="predicted"/>
<keyword evidence="2" id="KW-1185">Reference proteome</keyword>
<dbReference type="SUPFAM" id="SSF51735">
    <property type="entry name" value="NAD(P)-binding Rossmann-fold domains"/>
    <property type="match status" value="1"/>
</dbReference>
<evidence type="ECO:0000313" key="1">
    <source>
        <dbReference type="EMBL" id="BDX08170.1"/>
    </source>
</evidence>
<dbReference type="InterPro" id="IPR052184">
    <property type="entry name" value="SDR_enzymes"/>
</dbReference>
<organism evidence="1 2">
    <name type="scientific">Planctobacterium marinum</name>
    <dbReference type="NCBI Taxonomy" id="1631968"/>
    <lineage>
        <taxon>Bacteria</taxon>
        <taxon>Pseudomonadati</taxon>
        <taxon>Pseudomonadota</taxon>
        <taxon>Gammaproteobacteria</taxon>
        <taxon>Alteromonadales</taxon>
        <taxon>Alteromonadaceae</taxon>
        <taxon>Planctobacterium</taxon>
    </lineage>
</organism>
<dbReference type="InterPro" id="IPR036291">
    <property type="entry name" value="NAD(P)-bd_dom_sf"/>
</dbReference>
<dbReference type="AlphaFoldDB" id="A0AA48I0U6"/>
<dbReference type="RefSeq" id="WP_338294247.1">
    <property type="nucleotide sequence ID" value="NZ_AP027272.1"/>
</dbReference>
<protein>
    <submittedName>
        <fullName evidence="1">Short-chain dehydrogenase</fullName>
    </submittedName>
</protein>
<evidence type="ECO:0000313" key="2">
    <source>
        <dbReference type="Proteomes" id="UP001333710"/>
    </source>
</evidence>
<accession>A0AA48I0U6</accession>
<dbReference type="PANTHER" id="PTHR45458">
    <property type="entry name" value="SHORT-CHAIN DEHYDROGENASE/REDUCTASE SDR"/>
    <property type="match status" value="1"/>
</dbReference>
<dbReference type="GO" id="GO:0016616">
    <property type="term" value="F:oxidoreductase activity, acting on the CH-OH group of donors, NAD or NADP as acceptor"/>
    <property type="evidence" value="ECO:0007669"/>
    <property type="project" value="TreeGrafter"/>
</dbReference>
<dbReference type="Proteomes" id="UP001333710">
    <property type="component" value="Chromosome"/>
</dbReference>
<dbReference type="InterPro" id="IPR002347">
    <property type="entry name" value="SDR_fam"/>
</dbReference>
<dbReference type="Pfam" id="PF00106">
    <property type="entry name" value="adh_short"/>
    <property type="match status" value="1"/>
</dbReference>